<organism evidence="7">
    <name type="scientific">Eutreptiella gymnastica</name>
    <dbReference type="NCBI Taxonomy" id="73025"/>
    <lineage>
        <taxon>Eukaryota</taxon>
        <taxon>Discoba</taxon>
        <taxon>Euglenozoa</taxon>
        <taxon>Euglenida</taxon>
        <taxon>Spirocuta</taxon>
        <taxon>Euglenophyceae</taxon>
        <taxon>Eutreptiales</taxon>
        <taxon>Eutreptiaceae</taxon>
        <taxon>Eutreptiella</taxon>
    </lineage>
</organism>
<dbReference type="AlphaFoldDB" id="A0A7S1JAD9"/>
<feature type="transmembrane region" description="Helical" evidence="6">
    <location>
        <begin position="63"/>
        <end position="82"/>
    </location>
</feature>
<gene>
    <name evidence="7" type="ORF">EGYM00392_LOCUS48082</name>
</gene>
<evidence type="ECO:0000256" key="4">
    <source>
        <dbReference type="ARBA" id="ARBA00022989"/>
    </source>
</evidence>
<comment type="similarity">
    <text evidence="2">Belongs to the tetraspanin (TM4SF) family.</text>
</comment>
<evidence type="ECO:0000256" key="5">
    <source>
        <dbReference type="ARBA" id="ARBA00023136"/>
    </source>
</evidence>
<feature type="transmembrane region" description="Helical" evidence="6">
    <location>
        <begin position="130"/>
        <end position="151"/>
    </location>
</feature>
<dbReference type="Pfam" id="PF00335">
    <property type="entry name" value="Tetraspanin"/>
    <property type="match status" value="1"/>
</dbReference>
<dbReference type="PROSITE" id="PS00421">
    <property type="entry name" value="TM4_1"/>
    <property type="match status" value="1"/>
</dbReference>
<feature type="transmembrane region" description="Helical" evidence="6">
    <location>
        <begin position="102"/>
        <end position="123"/>
    </location>
</feature>
<reference evidence="7" key="1">
    <citation type="submission" date="2021-01" db="EMBL/GenBank/DDBJ databases">
        <authorList>
            <person name="Corre E."/>
            <person name="Pelletier E."/>
            <person name="Niang G."/>
            <person name="Scheremetjew M."/>
            <person name="Finn R."/>
            <person name="Kale V."/>
            <person name="Holt S."/>
            <person name="Cochrane G."/>
            <person name="Meng A."/>
            <person name="Brown T."/>
            <person name="Cohen L."/>
        </authorList>
    </citation>
    <scope>NUCLEOTIDE SEQUENCE</scope>
    <source>
        <strain evidence="7">NIES-381</strain>
    </source>
</reference>
<dbReference type="InterPro" id="IPR018503">
    <property type="entry name" value="Tetraspanin_CS"/>
</dbReference>
<evidence type="ECO:0008006" key="8">
    <source>
        <dbReference type="Google" id="ProtNLM"/>
    </source>
</evidence>
<dbReference type="EMBL" id="HBGA01129899">
    <property type="protein sequence ID" value="CAD9036924.1"/>
    <property type="molecule type" value="Transcribed_RNA"/>
</dbReference>
<keyword evidence="5 6" id="KW-0472">Membrane</keyword>
<accession>A0A7S1JAD9</accession>
<sequence>MAENDLTDFSALAVRRESPGPKVHTRHFDRAAHYNTFHAQEGTPSRAPSHPFLRTYKAAMISTYLYCVNFMLVVVALAVIVLGIQLGQHHTQRLVGAVSDRFAMGIIVFGLATFGFALFGCLAARLAHRWLLAVHLLLLVVLVLAVTTVMITDALAMESDLVKGWVKRLWTTMVVQHPTELCDLQHDLHCSGFESNCTNPWTGANTTGRPEDCPACPDPLDAHHSQACWLQLQSEIAHNLRPLLYAALGTWAALAFALAATCVLFKRLRIPDSEQQLYQTVLGQAQP</sequence>
<evidence type="ECO:0000256" key="2">
    <source>
        <dbReference type="ARBA" id="ARBA00006840"/>
    </source>
</evidence>
<evidence type="ECO:0000256" key="1">
    <source>
        <dbReference type="ARBA" id="ARBA00004141"/>
    </source>
</evidence>
<evidence type="ECO:0000256" key="3">
    <source>
        <dbReference type="ARBA" id="ARBA00022692"/>
    </source>
</evidence>
<evidence type="ECO:0000313" key="7">
    <source>
        <dbReference type="EMBL" id="CAD9036924.1"/>
    </source>
</evidence>
<protein>
    <recommendedName>
        <fullName evidence="8">Tetraspanin</fullName>
    </recommendedName>
</protein>
<evidence type="ECO:0000256" key="6">
    <source>
        <dbReference type="SAM" id="Phobius"/>
    </source>
</evidence>
<keyword evidence="3 6" id="KW-0812">Transmembrane</keyword>
<keyword evidence="4 6" id="KW-1133">Transmembrane helix</keyword>
<feature type="transmembrane region" description="Helical" evidence="6">
    <location>
        <begin position="243"/>
        <end position="265"/>
    </location>
</feature>
<name>A0A7S1JAD9_9EUGL</name>
<comment type="subcellular location">
    <subcellularLocation>
        <location evidence="1">Membrane</location>
        <topology evidence="1">Multi-pass membrane protein</topology>
    </subcellularLocation>
</comment>
<dbReference type="GO" id="GO:0016020">
    <property type="term" value="C:membrane"/>
    <property type="evidence" value="ECO:0007669"/>
    <property type="project" value="UniProtKB-SubCell"/>
</dbReference>
<dbReference type="InterPro" id="IPR018499">
    <property type="entry name" value="Tetraspanin/Peripherin"/>
</dbReference>
<proteinExistence type="inferred from homology"/>